<accession>A0ABY5E6R7</accession>
<proteinExistence type="predicted"/>
<keyword evidence="2" id="KW-1185">Reference proteome</keyword>
<dbReference type="RefSeq" id="WP_254578048.1">
    <property type="nucleotide sequence ID" value="NZ_CP100595.1"/>
</dbReference>
<gene>
    <name evidence="1" type="ORF">NJU99_07190</name>
</gene>
<protein>
    <submittedName>
        <fullName evidence="1">Uncharacterized protein</fullName>
    </submittedName>
</protein>
<evidence type="ECO:0000313" key="2">
    <source>
        <dbReference type="Proteomes" id="UP001060012"/>
    </source>
</evidence>
<dbReference type="EMBL" id="CP100595">
    <property type="protein sequence ID" value="UTJ07874.1"/>
    <property type="molecule type" value="Genomic_DNA"/>
</dbReference>
<dbReference type="Proteomes" id="UP001060012">
    <property type="component" value="Chromosome"/>
</dbReference>
<sequence>MKNMTLILIILFSTKVFCKETVTVYSYHKVEPIVLNKLDSLSFDYDFIVKVVPKNRLDYILKPWKENECKDYVRRCYPNWIVLNSKPFSFNEFEKDKFLHKQLAFENKKYIITNINNRKIIQLFNNLDVKE</sequence>
<evidence type="ECO:0000313" key="1">
    <source>
        <dbReference type="EMBL" id="UTJ07874.1"/>
    </source>
</evidence>
<organism evidence="1 2">
    <name type="scientific">Arcobacter roscoffensis</name>
    <dbReference type="NCBI Taxonomy" id="2961520"/>
    <lineage>
        <taxon>Bacteria</taxon>
        <taxon>Pseudomonadati</taxon>
        <taxon>Campylobacterota</taxon>
        <taxon>Epsilonproteobacteria</taxon>
        <taxon>Campylobacterales</taxon>
        <taxon>Arcobacteraceae</taxon>
        <taxon>Arcobacter</taxon>
    </lineage>
</organism>
<reference evidence="1" key="1">
    <citation type="submission" date="2022-07" db="EMBL/GenBank/DDBJ databases">
        <title>Arcobacter roscoffensis sp. nov., a marine bacterium isolated from coastal seawater collected from Roscoff, France.</title>
        <authorList>
            <person name="Pascual J."/>
            <person name="Lepeaux C."/>
            <person name="Methner A."/>
            <person name="Overmann J."/>
        </authorList>
    </citation>
    <scope>NUCLEOTIDE SEQUENCE</scope>
    <source>
        <strain evidence="1">ARW1-2F2</strain>
    </source>
</reference>
<name>A0ABY5E6R7_9BACT</name>